<feature type="transmembrane region" description="Helical" evidence="1">
    <location>
        <begin position="305"/>
        <end position="329"/>
    </location>
</feature>
<dbReference type="AlphaFoldDB" id="A0A0U2VW97"/>
<keyword evidence="1" id="KW-0812">Transmembrane</keyword>
<feature type="transmembrane region" description="Helical" evidence="1">
    <location>
        <begin position="41"/>
        <end position="66"/>
    </location>
</feature>
<dbReference type="Proteomes" id="UP000067523">
    <property type="component" value="Chromosome"/>
</dbReference>
<reference evidence="4" key="1">
    <citation type="submission" date="2015-12" db="EMBL/GenBank/DDBJ databases">
        <authorList>
            <person name="Lauer A."/>
            <person name="Humrighouse B."/>
            <person name="Loparev V."/>
            <person name="Shewmaker P.L."/>
            <person name="Whitney A.M."/>
            <person name="McLaughlin R.W."/>
        </authorList>
    </citation>
    <scope>NUCLEOTIDE SEQUENCE [LARGE SCALE GENOMIC DNA]</scope>
    <source>
        <strain evidence="4">LMG 26678</strain>
    </source>
</reference>
<feature type="transmembrane region" description="Helical" evidence="1">
    <location>
        <begin position="146"/>
        <end position="163"/>
    </location>
</feature>
<keyword evidence="4" id="KW-1185">Reference proteome</keyword>
<dbReference type="STRING" id="118060.ATZ35_15890"/>
<proteinExistence type="predicted"/>
<feature type="transmembrane region" description="Helical" evidence="1">
    <location>
        <begin position="175"/>
        <end position="193"/>
    </location>
</feature>
<feature type="transmembrane region" description="Helical" evidence="1">
    <location>
        <begin position="236"/>
        <end position="260"/>
    </location>
</feature>
<feature type="domain" description="Acyltransferase 3" evidence="2">
    <location>
        <begin position="6"/>
        <end position="323"/>
    </location>
</feature>
<feature type="transmembrane region" description="Helical" evidence="1">
    <location>
        <begin position="117"/>
        <end position="134"/>
    </location>
</feature>
<dbReference type="KEGG" id="erx:ATZ35_15890"/>
<evidence type="ECO:0000256" key="1">
    <source>
        <dbReference type="SAM" id="Phobius"/>
    </source>
</evidence>
<evidence type="ECO:0000259" key="2">
    <source>
        <dbReference type="Pfam" id="PF01757"/>
    </source>
</evidence>
<feature type="transmembrane region" description="Helical" evidence="1">
    <location>
        <begin position="78"/>
        <end position="97"/>
    </location>
</feature>
<dbReference type="RefSeq" id="WP_208928112.1">
    <property type="nucleotide sequence ID" value="NZ_CP013655.1"/>
</dbReference>
<feature type="transmembrane region" description="Helical" evidence="1">
    <location>
        <begin position="205"/>
        <end position="224"/>
    </location>
</feature>
<dbReference type="GO" id="GO:0016747">
    <property type="term" value="F:acyltransferase activity, transferring groups other than amino-acyl groups"/>
    <property type="evidence" value="ECO:0007669"/>
    <property type="project" value="InterPro"/>
</dbReference>
<protein>
    <recommendedName>
        <fullName evidence="2">Acyltransferase 3 domain-containing protein</fullName>
    </recommendedName>
</protein>
<dbReference type="InterPro" id="IPR002656">
    <property type="entry name" value="Acyl_transf_3_dom"/>
</dbReference>
<evidence type="ECO:0000313" key="4">
    <source>
        <dbReference type="Proteomes" id="UP000067523"/>
    </source>
</evidence>
<keyword evidence="1" id="KW-1133">Transmembrane helix</keyword>
<dbReference type="EMBL" id="CP013655">
    <property type="protein sequence ID" value="ALS38575.1"/>
    <property type="molecule type" value="Genomic_DNA"/>
</dbReference>
<keyword evidence="1" id="KW-0472">Membrane</keyword>
<sequence length="356" mass="40735">MKRHLGIELLRMVSMFMILILHILGNGGILNNVQIGSFNYYLFWAIEIICFVAVNCFALVTGYFMSKGKWRIGRFIQLWVEVLFYSVTLSLVAYCILGEIVPLSLYTDSLFPLFKKSYWFFSAYAGLFLFMPLLNKAIGKLTKKEMLYGVSVIVLLGSASILFKADPFNLAEGYSMIWLIFMYFIGAFIRLHVDIDAIDKTKIVYYYLGVNSVSLGLIAIKTMVGSLEESRDTVWFIHYVSPLILASSILLFILFLKAPIKNKQSSFMIEKVVPYSFAVYLIHTHPIIFYFVLKDRFIFLANEPIIVALIQVLISASLIYLSCLLIDFIRSLLFQLLRVSNLTDKIGEKLHQLIGL</sequence>
<feature type="transmembrane region" description="Helical" evidence="1">
    <location>
        <begin position="12"/>
        <end position="29"/>
    </location>
</feature>
<organism evidence="3 4">
    <name type="scientific">Enterococcus rotai</name>
    <dbReference type="NCBI Taxonomy" id="118060"/>
    <lineage>
        <taxon>Bacteria</taxon>
        <taxon>Bacillati</taxon>
        <taxon>Bacillota</taxon>
        <taxon>Bacilli</taxon>
        <taxon>Lactobacillales</taxon>
        <taxon>Enterococcaceae</taxon>
        <taxon>Enterococcus</taxon>
    </lineage>
</organism>
<gene>
    <name evidence="3" type="ORF">ATZ35_15890</name>
</gene>
<accession>A0A0U2VW97</accession>
<dbReference type="Pfam" id="PF01757">
    <property type="entry name" value="Acyl_transf_3"/>
    <property type="match status" value="1"/>
</dbReference>
<feature type="transmembrane region" description="Helical" evidence="1">
    <location>
        <begin position="272"/>
        <end position="293"/>
    </location>
</feature>
<evidence type="ECO:0000313" key="3">
    <source>
        <dbReference type="EMBL" id="ALS38575.1"/>
    </source>
</evidence>
<name>A0A0U2VW97_9ENTE</name>